<dbReference type="Proteomes" id="UP000463224">
    <property type="component" value="Unassembled WGS sequence"/>
</dbReference>
<dbReference type="Pfam" id="PF07702">
    <property type="entry name" value="UTRA"/>
    <property type="match status" value="1"/>
</dbReference>
<dbReference type="SUPFAM" id="SSF46785">
    <property type="entry name" value="Winged helix' DNA-binding domain"/>
    <property type="match status" value="1"/>
</dbReference>
<keyword evidence="6" id="KW-1185">Reference proteome</keyword>
<evidence type="ECO:0000256" key="2">
    <source>
        <dbReference type="ARBA" id="ARBA00023125"/>
    </source>
</evidence>
<dbReference type="InterPro" id="IPR036388">
    <property type="entry name" value="WH-like_DNA-bd_sf"/>
</dbReference>
<dbReference type="AlphaFoldDB" id="A0A844QFG2"/>
<organism evidence="5 6">
    <name type="scientific">Nitratireductor arenosus</name>
    <dbReference type="NCBI Taxonomy" id="2682096"/>
    <lineage>
        <taxon>Bacteria</taxon>
        <taxon>Pseudomonadati</taxon>
        <taxon>Pseudomonadota</taxon>
        <taxon>Alphaproteobacteria</taxon>
        <taxon>Hyphomicrobiales</taxon>
        <taxon>Phyllobacteriaceae</taxon>
        <taxon>Nitratireductor</taxon>
    </lineage>
</organism>
<dbReference type="GO" id="GO:0003700">
    <property type="term" value="F:DNA-binding transcription factor activity"/>
    <property type="evidence" value="ECO:0007669"/>
    <property type="project" value="InterPro"/>
</dbReference>
<dbReference type="Gene3D" id="3.40.1410.10">
    <property type="entry name" value="Chorismate lyase-like"/>
    <property type="match status" value="1"/>
</dbReference>
<dbReference type="InterPro" id="IPR050679">
    <property type="entry name" value="Bact_HTH_transcr_reg"/>
</dbReference>
<dbReference type="SUPFAM" id="SSF64288">
    <property type="entry name" value="Chorismate lyase-like"/>
    <property type="match status" value="1"/>
</dbReference>
<dbReference type="Pfam" id="PF00392">
    <property type="entry name" value="GntR"/>
    <property type="match status" value="1"/>
</dbReference>
<dbReference type="InterPro" id="IPR036390">
    <property type="entry name" value="WH_DNA-bd_sf"/>
</dbReference>
<dbReference type="InterPro" id="IPR000524">
    <property type="entry name" value="Tscrpt_reg_HTH_GntR"/>
</dbReference>
<reference evidence="5 6" key="1">
    <citation type="submission" date="2019-12" db="EMBL/GenBank/DDBJ databases">
        <title>Nitratireductor arenosus sp. nov., Isolated from sea sand, Jeju island, South Korea.</title>
        <authorList>
            <person name="Kim W."/>
        </authorList>
    </citation>
    <scope>NUCLEOTIDE SEQUENCE [LARGE SCALE GENOMIC DNA]</scope>
    <source>
        <strain evidence="5 6">CAU 1489</strain>
    </source>
</reference>
<dbReference type="EMBL" id="WPHG01000002">
    <property type="protein sequence ID" value="MVA97334.1"/>
    <property type="molecule type" value="Genomic_DNA"/>
</dbReference>
<dbReference type="SMART" id="SM00345">
    <property type="entry name" value="HTH_GNTR"/>
    <property type="match status" value="1"/>
</dbReference>
<dbReference type="GO" id="GO:0045892">
    <property type="term" value="P:negative regulation of DNA-templated transcription"/>
    <property type="evidence" value="ECO:0007669"/>
    <property type="project" value="TreeGrafter"/>
</dbReference>
<dbReference type="PANTHER" id="PTHR44846:SF1">
    <property type="entry name" value="MANNOSYL-D-GLYCERATE TRANSPORT_METABOLISM SYSTEM REPRESSOR MNGR-RELATED"/>
    <property type="match status" value="1"/>
</dbReference>
<dbReference type="RefSeq" id="WP_156712304.1">
    <property type="nucleotide sequence ID" value="NZ_WPHG01000002.1"/>
</dbReference>
<dbReference type="InterPro" id="IPR028978">
    <property type="entry name" value="Chorismate_lyase_/UTRA_dom_sf"/>
</dbReference>
<evidence type="ECO:0000256" key="3">
    <source>
        <dbReference type="ARBA" id="ARBA00023163"/>
    </source>
</evidence>
<dbReference type="InterPro" id="IPR011663">
    <property type="entry name" value="UTRA"/>
</dbReference>
<dbReference type="GO" id="GO:0003677">
    <property type="term" value="F:DNA binding"/>
    <property type="evidence" value="ECO:0007669"/>
    <property type="project" value="UniProtKB-KW"/>
</dbReference>
<dbReference type="Gene3D" id="1.10.10.10">
    <property type="entry name" value="Winged helix-like DNA-binding domain superfamily/Winged helix DNA-binding domain"/>
    <property type="match status" value="1"/>
</dbReference>
<evidence type="ECO:0000259" key="4">
    <source>
        <dbReference type="PROSITE" id="PS50949"/>
    </source>
</evidence>
<evidence type="ECO:0000313" key="5">
    <source>
        <dbReference type="EMBL" id="MVA97334.1"/>
    </source>
</evidence>
<dbReference type="SMART" id="SM00866">
    <property type="entry name" value="UTRA"/>
    <property type="match status" value="1"/>
</dbReference>
<name>A0A844QFG2_9HYPH</name>
<dbReference type="PANTHER" id="PTHR44846">
    <property type="entry name" value="MANNOSYL-D-GLYCERATE TRANSPORT/METABOLISM SYSTEM REPRESSOR MNGR-RELATED"/>
    <property type="match status" value="1"/>
</dbReference>
<dbReference type="PRINTS" id="PR00035">
    <property type="entry name" value="HTHGNTR"/>
</dbReference>
<sequence>MNENAPATTFAYKPLYMQVKDQLVRRLIDGEWQPGQLIPSEMELARQVGVSQGTIRKALDAMTAENLLIRRQGRGTFVASPEESRILFQFFRMVPDDGETSFPQSRILKRDRARATRRDARALDLQAGEAVWLTERLRSIRDKPLLVETIRLPAARFAGFGDVADLPNNVYGLYSQRWGVTIARASERLKAVAASEADAAHLGCATHTPLLEITRVAFDLENKPVELRVSRCLTDMAHYAAELR</sequence>
<keyword evidence="1" id="KW-0805">Transcription regulation</keyword>
<keyword evidence="3" id="KW-0804">Transcription</keyword>
<comment type="caution">
    <text evidence="5">The sequence shown here is derived from an EMBL/GenBank/DDBJ whole genome shotgun (WGS) entry which is preliminary data.</text>
</comment>
<dbReference type="PROSITE" id="PS50949">
    <property type="entry name" value="HTH_GNTR"/>
    <property type="match status" value="1"/>
</dbReference>
<gene>
    <name evidence="5" type="ORF">GN330_08745</name>
</gene>
<dbReference type="FunFam" id="1.10.10.10:FF:000079">
    <property type="entry name" value="GntR family transcriptional regulator"/>
    <property type="match status" value="1"/>
</dbReference>
<keyword evidence="2" id="KW-0238">DNA-binding</keyword>
<evidence type="ECO:0000256" key="1">
    <source>
        <dbReference type="ARBA" id="ARBA00023015"/>
    </source>
</evidence>
<proteinExistence type="predicted"/>
<accession>A0A844QFG2</accession>
<dbReference type="CDD" id="cd07377">
    <property type="entry name" value="WHTH_GntR"/>
    <property type="match status" value="1"/>
</dbReference>
<protein>
    <submittedName>
        <fullName evidence="5">UTRA domain-containing protein</fullName>
    </submittedName>
</protein>
<feature type="domain" description="HTH gntR-type" evidence="4">
    <location>
        <begin position="13"/>
        <end position="81"/>
    </location>
</feature>
<evidence type="ECO:0000313" key="6">
    <source>
        <dbReference type="Proteomes" id="UP000463224"/>
    </source>
</evidence>